<dbReference type="GO" id="GO:0008168">
    <property type="term" value="F:methyltransferase activity"/>
    <property type="evidence" value="ECO:0007669"/>
    <property type="project" value="UniProtKB-KW"/>
</dbReference>
<keyword evidence="2 4" id="KW-0808">Transferase</keyword>
<keyword evidence="1 4" id="KW-0489">Methyltransferase</keyword>
<dbReference type="Pfam" id="PF13489">
    <property type="entry name" value="Methyltransf_23"/>
    <property type="match status" value="1"/>
</dbReference>
<sequence length="233" mass="27516">MENSKYKGRIYERFKNYDKEFTPASSEILFPPYIYKEIKNYLYGNILDVGTGDGFKLENLLKKCESDKIRNVVAIDPSPLFKIARARFNKYHNIVVQQVSLEDFYSDQLFDTIFLFDVIEHTYNPKQLMEKIISLLKSDGTLIISTPNRPIYNFTEFLTKRKLDPTHVSVMNFRKFKILMLTYFNKIKILGILPMMKPGRKLPFLLKLHKYIAAPPLYNNIICFARYPKKIKE</sequence>
<proteinExistence type="predicted"/>
<dbReference type="AlphaFoldDB" id="A0A7V0Z5W1"/>
<dbReference type="Gene3D" id="3.40.50.150">
    <property type="entry name" value="Vaccinia Virus protein VP39"/>
    <property type="match status" value="1"/>
</dbReference>
<evidence type="ECO:0000313" key="4">
    <source>
        <dbReference type="EMBL" id="HDY59256.1"/>
    </source>
</evidence>
<dbReference type="EMBL" id="DSKY01000018">
    <property type="protein sequence ID" value="HDY59256.1"/>
    <property type="molecule type" value="Genomic_DNA"/>
</dbReference>
<reference evidence="4" key="1">
    <citation type="journal article" date="2020" name="mSystems">
        <title>Genome- and Community-Level Interaction Insights into Carbon Utilization and Element Cycling Functions of Hydrothermarchaeota in Hydrothermal Sediment.</title>
        <authorList>
            <person name="Zhou Z."/>
            <person name="Liu Y."/>
            <person name="Xu W."/>
            <person name="Pan J."/>
            <person name="Luo Z.H."/>
            <person name="Li M."/>
        </authorList>
    </citation>
    <scope>NUCLEOTIDE SEQUENCE [LARGE SCALE GENOMIC DNA]</scope>
    <source>
        <strain evidence="4">SpSt-258</strain>
    </source>
</reference>
<organism evidence="4">
    <name type="scientific">candidate division WOR-3 bacterium</name>
    <dbReference type="NCBI Taxonomy" id="2052148"/>
    <lineage>
        <taxon>Bacteria</taxon>
        <taxon>Bacteria division WOR-3</taxon>
    </lineage>
</organism>
<evidence type="ECO:0000256" key="3">
    <source>
        <dbReference type="ARBA" id="ARBA00022691"/>
    </source>
</evidence>
<dbReference type="CDD" id="cd02440">
    <property type="entry name" value="AdoMet_MTases"/>
    <property type="match status" value="1"/>
</dbReference>
<keyword evidence="3" id="KW-0949">S-adenosyl-L-methionine</keyword>
<dbReference type="InterPro" id="IPR029063">
    <property type="entry name" value="SAM-dependent_MTases_sf"/>
</dbReference>
<protein>
    <submittedName>
        <fullName evidence="4">Class I SAM-dependent methyltransferase</fullName>
    </submittedName>
</protein>
<dbReference type="PANTHER" id="PTHR43464">
    <property type="entry name" value="METHYLTRANSFERASE"/>
    <property type="match status" value="1"/>
</dbReference>
<evidence type="ECO:0000256" key="2">
    <source>
        <dbReference type="ARBA" id="ARBA00022679"/>
    </source>
</evidence>
<evidence type="ECO:0000256" key="1">
    <source>
        <dbReference type="ARBA" id="ARBA00022603"/>
    </source>
</evidence>
<comment type="caution">
    <text evidence="4">The sequence shown here is derived from an EMBL/GenBank/DDBJ whole genome shotgun (WGS) entry which is preliminary data.</text>
</comment>
<dbReference type="GO" id="GO:0032259">
    <property type="term" value="P:methylation"/>
    <property type="evidence" value="ECO:0007669"/>
    <property type="project" value="UniProtKB-KW"/>
</dbReference>
<dbReference type="SUPFAM" id="SSF53335">
    <property type="entry name" value="S-adenosyl-L-methionine-dependent methyltransferases"/>
    <property type="match status" value="1"/>
</dbReference>
<name>A0A7V0Z5W1_UNCW3</name>
<dbReference type="PANTHER" id="PTHR43464:SF19">
    <property type="entry name" value="UBIQUINONE BIOSYNTHESIS O-METHYLTRANSFERASE, MITOCHONDRIAL"/>
    <property type="match status" value="1"/>
</dbReference>
<accession>A0A7V0Z5W1</accession>
<gene>
    <name evidence="4" type="ORF">ENP86_06865</name>
</gene>